<keyword evidence="7" id="KW-0067">ATP-binding</keyword>
<evidence type="ECO:0000256" key="1">
    <source>
        <dbReference type="ARBA" id="ARBA00004123"/>
    </source>
</evidence>
<evidence type="ECO:0000256" key="18">
    <source>
        <dbReference type="SAM" id="MobiDB-lite"/>
    </source>
</evidence>
<dbReference type="GO" id="GO:0003677">
    <property type="term" value="F:DNA binding"/>
    <property type="evidence" value="ECO:0007669"/>
    <property type="project" value="UniProtKB-UniRule"/>
</dbReference>
<evidence type="ECO:0000256" key="10">
    <source>
        <dbReference type="ARBA" id="ARBA00023125"/>
    </source>
</evidence>
<evidence type="ECO:0000259" key="20">
    <source>
        <dbReference type="PROSITE" id="PS51042"/>
    </source>
</evidence>
<evidence type="ECO:0000256" key="6">
    <source>
        <dbReference type="ARBA" id="ARBA00022806"/>
    </source>
</evidence>
<dbReference type="GO" id="GO:0005634">
    <property type="term" value="C:nucleus"/>
    <property type="evidence" value="ECO:0007669"/>
    <property type="project" value="UniProtKB-SubCell"/>
</dbReference>
<keyword evidence="12 16" id="KW-0804">Transcription</keyword>
<feature type="region of interest" description="Disordered" evidence="18">
    <location>
        <begin position="1921"/>
        <end position="1963"/>
    </location>
</feature>
<feature type="domain" description="CUT" evidence="20">
    <location>
        <begin position="1847"/>
        <end position="1934"/>
    </location>
</feature>
<dbReference type="InterPro" id="IPR014001">
    <property type="entry name" value="Helicase_ATP-bd"/>
</dbReference>
<comment type="similarity">
    <text evidence="2 16">Belongs to the CUT homeobox family.</text>
</comment>
<dbReference type="InterPro" id="IPR011545">
    <property type="entry name" value="DEAD/DEAH_box_helicase_dom"/>
</dbReference>
<dbReference type="WBParaSite" id="PSAMB.scaffold162size70593.g2916.t1">
    <property type="protein sequence ID" value="PSAMB.scaffold162size70593.g2916.t1"/>
    <property type="gene ID" value="PSAMB.scaffold162size70593.g2916"/>
</dbReference>
<dbReference type="SMART" id="SM00389">
    <property type="entry name" value="HOX"/>
    <property type="match status" value="1"/>
</dbReference>
<evidence type="ECO:0000256" key="3">
    <source>
        <dbReference type="ARBA" id="ARBA00022737"/>
    </source>
</evidence>
<evidence type="ECO:0000256" key="11">
    <source>
        <dbReference type="ARBA" id="ARBA00023155"/>
    </source>
</evidence>
<keyword evidence="6" id="KW-0347">Helicase</keyword>
<dbReference type="Pfam" id="PF26076">
    <property type="entry name" value="WHD_DDX60"/>
    <property type="match status" value="1"/>
</dbReference>
<feature type="domain" description="Helicase ATP-binding" evidence="21">
    <location>
        <begin position="504"/>
        <end position="650"/>
    </location>
</feature>
<feature type="region of interest" description="Disordered" evidence="18">
    <location>
        <begin position="871"/>
        <end position="895"/>
    </location>
</feature>
<dbReference type="InterPro" id="IPR052431">
    <property type="entry name" value="SKI2_subfamily_helicases"/>
</dbReference>
<feature type="domain" description="CUT" evidence="20">
    <location>
        <begin position="1570"/>
        <end position="1657"/>
    </location>
</feature>
<dbReference type="SMART" id="SM01109">
    <property type="entry name" value="CUT"/>
    <property type="match status" value="2"/>
</dbReference>
<keyword evidence="13 14" id="KW-0539">Nucleus</keyword>
<dbReference type="GO" id="GO:0005524">
    <property type="term" value="F:ATP binding"/>
    <property type="evidence" value="ECO:0007669"/>
    <property type="project" value="UniProtKB-KW"/>
</dbReference>
<feature type="compositionally biased region" description="Polar residues" evidence="18">
    <location>
        <begin position="1947"/>
        <end position="1957"/>
    </location>
</feature>
<sequence length="2155" mass="240905">MASEDKAWDELSGDEEDMVIVKEAVSVVAAVAPGLLNESLPIEPPAAAADDDDDDDSDADSVTAISIDETETEDAHAEEITLDLETTTGEQALMKHASHYEDVTPEFADVEIFLISVDSLLIELTAHSYHNWTLGGQTLVLTTQVDRFLTLLADRGGRFKFIWFSDLAPLYADDPVLAFLRAVVAQHLLQSKWADEIETFLNAFDPKWEEFLDRLTPSFLLLSPDDPCAQFNRISQGAFKQRFMSLALGVLKKNIPVVEFVGLTLNISHVNAFRIAPASINYLNWEQYQTKTWAVEAKEEPQRIGAVADISGASSVADFWAALIKANLGNDEMPAERFDCLSSAVLLAALVAENRGASRSYMEQDAAKEAKIDVIRGRRLLLTAATRAFDSSSSALSFKVADCWDGRLVTSIFDALSSNKEVLPFRLQEKFAKLHDGIGLKHSLAMDSSEKLLDPFMVEKEQLMETVELAPVDLPLLKAYAPDLDTLFNTKGKKGKNYSEAVDAFIKRHSDDDIVIYVSPTKALVNQVAGSIYARFRNKTMSGGKTLFGVYTRDFSENVLNSQVLITVPECLDILLMSANTTSQEWCSRIKYVIFDEVHCIGSQSNVDTSAVVWEHVLLMIPCPFLALSATIGNPGALHQWLQHAESSKAAKRTVHLIKYDERYSELELAIQKFNEGDDNGIVKLNPFGVYVPEKLKIFGIPADQQLTARQIYDLYQAMAAEDAATKEELEPAKYFQLKVDSDQKVWLARDDLRRYEMALKTRFLDWLKADRQKMLAVLGKLGVDVRSELDYRAKAFEQRPTALEHIVPLMEHLRDRNMLPCICFNEDRRICERLAQQVHDEFARRQRDFEESAEFKQNFLMKDEAKLLKQQKRQRDATTKKKGDKDDDAAAFDREHDASDPLTALKMRTTEALAKFRLSGRGKDPELYRKVIERLTKKNGMKESTKLLLQLLDRGIGYHHPGMNTVERQSVEILYRSGYIAVVFSTSTLALGINMPCKTVIFGIDSHQLSPLLFRQMSGRAGRRGFDNSGTVVFMSLPTSKIRRLLTASLSNLRGNIPFTTSFVLRMLTLLTYVHDVSNLPKGVKKLPETSKEAALTLLRNSFVKFTSPDRADALGRQSQMLFGFSIQLLRRFGLMDENGVPTGLTSLVSHLHYHEPGNLLFVYLLQNGAFHRLCDQLSGRPLKEMIVRILAQLFTHTVVPNNWTPQTKAGEFRYSKVFLEPLPREFETLIASYNSELTGLFKAFMQQMNESRSLQGETFALTGRSDAEVDILAGDIIKPLDNSITFDENLLPSRRDLSLTLGEIAAALKIIGRSTDKVANVMEELSLEYSEKFRRADQLSALEVELSAKDKQIVQLMDENKRLNTRVAEEGNENRAEIERLQRELREKSAAVDALETKVSRQADYEDLKRELKVMKSIEFGENEGHTDESKSLEVLLLEKNKSCQSDNTMLKLAKQDLEGSVTPPGPFQPVVEAIGRLVGQEMAAGYSDPLVDRQLDKQLRRQRRQMSAESFSEAKSDVSSSMAAADLPKRHQDKDMFDFDLAIKEGMPKTVAETAAITELHTVVAENVRLLGQRPLNTVEIARQCRRLMIAYNLGQRLFAKTVMNQSQGSLSELLSKPRHWNRLTEKGREAFRRIFAWVSDDHAIRLLCSISPRRVGPAGDVKVAHPSPESLLDTGADYDLDMSGDFSPSTDENVHRRLSLSVSVSSDKTFDCQKSIDNSNKPSSRSASKSSSRWRHDDISKEQILSIFQSELAKLKDQESHLEKAMRSRPANTEADMSSLRSMSPSGSSECSSRCSTRDKSACNSLVKLEQLANSTPTSNNPTHPLFSSPTLRTKTGLTPITQEQFEAFAHLDTEDIVRQIKDYLSTNSVSQRQFGEHVLGLSQGSVSDLLARPKPWNMLTQKGREPFIRMRLFLDDGNTPSGMRGRRRLAANSSPSNLPSSTSKNSDNPEQSSAERKKLSADITKYVPLTVSSIAGNALDAGDSDDDDDYDDEAPRLFVDEEIVVRTVITEQQKEALKFAFAHDPHPSTKTNEFLAKELGLSVRTVTNWFHNYRTRQKASLGRNNGRAGRSFPNDNDAWRLNLVALIQASAAAAAVAAAAAASDLTSNDSPPSVVRATKENGLRLRKTSDGGLLDRAVAKMREMAAARTS</sequence>
<keyword evidence="10 14" id="KW-0238">DNA-binding</keyword>
<evidence type="ECO:0000256" key="14">
    <source>
        <dbReference type="PROSITE-ProRule" id="PRU00108"/>
    </source>
</evidence>
<feature type="region of interest" description="Disordered" evidence="18">
    <location>
        <begin position="1763"/>
        <end position="1799"/>
    </location>
</feature>
<dbReference type="GO" id="GO:0005737">
    <property type="term" value="C:cytoplasm"/>
    <property type="evidence" value="ECO:0007669"/>
    <property type="project" value="TreeGrafter"/>
</dbReference>
<dbReference type="GO" id="GO:0000981">
    <property type="term" value="F:DNA-binding transcription factor activity, RNA polymerase II-specific"/>
    <property type="evidence" value="ECO:0007669"/>
    <property type="project" value="InterPro"/>
</dbReference>
<dbReference type="Gene3D" id="1.10.10.60">
    <property type="entry name" value="Homeodomain-like"/>
    <property type="match status" value="1"/>
</dbReference>
<feature type="compositionally biased region" description="Low complexity" evidence="18">
    <location>
        <begin position="1782"/>
        <end position="1799"/>
    </location>
</feature>
<dbReference type="PROSITE" id="PS00027">
    <property type="entry name" value="HOMEOBOX_1"/>
    <property type="match status" value="1"/>
</dbReference>
<evidence type="ECO:0000256" key="9">
    <source>
        <dbReference type="ARBA" id="ARBA00023054"/>
    </source>
</evidence>
<feature type="region of interest" description="Disordered" evidence="18">
    <location>
        <begin position="1715"/>
        <end position="1739"/>
    </location>
</feature>
<organism evidence="23 24">
    <name type="scientific">Plectus sambesii</name>
    <dbReference type="NCBI Taxonomy" id="2011161"/>
    <lineage>
        <taxon>Eukaryota</taxon>
        <taxon>Metazoa</taxon>
        <taxon>Ecdysozoa</taxon>
        <taxon>Nematoda</taxon>
        <taxon>Chromadorea</taxon>
        <taxon>Plectida</taxon>
        <taxon>Plectina</taxon>
        <taxon>Plectoidea</taxon>
        <taxon>Plectidae</taxon>
        <taxon>Plectus</taxon>
    </lineage>
</organism>
<keyword evidence="8 16" id="KW-0805">Transcription regulation</keyword>
<dbReference type="Proteomes" id="UP000887566">
    <property type="component" value="Unplaced"/>
</dbReference>
<feature type="coiled-coil region" evidence="17">
    <location>
        <begin position="1341"/>
        <end position="1400"/>
    </location>
</feature>
<dbReference type="InterPro" id="IPR055124">
    <property type="entry name" value="PIN-like_DDX60"/>
</dbReference>
<protein>
    <recommendedName>
        <fullName evidence="16">DNA-binding protein SATB</fullName>
    </recommendedName>
    <alternativeName>
        <fullName evidence="16">Special AT-rich sequence-binding protein</fullName>
    </alternativeName>
</protein>
<evidence type="ECO:0000256" key="16">
    <source>
        <dbReference type="RuleBase" id="RU361129"/>
    </source>
</evidence>
<dbReference type="SUPFAM" id="SSF46689">
    <property type="entry name" value="Homeodomain-like"/>
    <property type="match status" value="1"/>
</dbReference>
<dbReference type="InterPro" id="IPR027417">
    <property type="entry name" value="P-loop_NTPase"/>
</dbReference>
<evidence type="ECO:0000256" key="5">
    <source>
        <dbReference type="ARBA" id="ARBA00022801"/>
    </source>
</evidence>
<feature type="compositionally biased region" description="Acidic residues" evidence="18">
    <location>
        <begin position="49"/>
        <end position="59"/>
    </location>
</feature>
<dbReference type="Gene3D" id="1.10.260.40">
    <property type="entry name" value="lambda repressor-like DNA-binding domains"/>
    <property type="match status" value="2"/>
</dbReference>
<feature type="compositionally biased region" description="Low complexity" evidence="18">
    <location>
        <begin position="1722"/>
        <end position="1735"/>
    </location>
</feature>
<keyword evidence="4" id="KW-0547">Nucleotide-binding</keyword>
<dbReference type="Pfam" id="PF02376">
    <property type="entry name" value="CUT"/>
    <property type="match status" value="2"/>
</dbReference>
<feature type="domain" description="Helicase C-terminal" evidence="22">
    <location>
        <begin position="924"/>
        <end position="1072"/>
    </location>
</feature>
<accession>A0A914VAC1</accession>
<dbReference type="Gene3D" id="3.40.50.300">
    <property type="entry name" value="P-loop containing nucleotide triphosphate hydrolases"/>
    <property type="match status" value="2"/>
</dbReference>
<keyword evidence="11 14" id="KW-0371">Homeobox</keyword>
<dbReference type="PROSITE" id="PS50071">
    <property type="entry name" value="HOMEOBOX_2"/>
    <property type="match status" value="1"/>
</dbReference>
<dbReference type="GO" id="GO:0030154">
    <property type="term" value="P:cell differentiation"/>
    <property type="evidence" value="ECO:0007669"/>
    <property type="project" value="UniProtKB-ARBA"/>
</dbReference>
<dbReference type="CDD" id="cd18795">
    <property type="entry name" value="SF2_C_Ski2"/>
    <property type="match status" value="1"/>
</dbReference>
<evidence type="ECO:0000256" key="8">
    <source>
        <dbReference type="ARBA" id="ARBA00023015"/>
    </source>
</evidence>
<dbReference type="SMART" id="SM00490">
    <property type="entry name" value="HELICc"/>
    <property type="match status" value="1"/>
</dbReference>
<evidence type="ECO:0000259" key="21">
    <source>
        <dbReference type="PROSITE" id="PS51192"/>
    </source>
</evidence>
<dbReference type="GO" id="GO:0004386">
    <property type="term" value="F:helicase activity"/>
    <property type="evidence" value="ECO:0007669"/>
    <property type="project" value="UniProtKB-KW"/>
</dbReference>
<feature type="DNA-binding region" description="Homeobox" evidence="14">
    <location>
        <begin position="2007"/>
        <end position="2066"/>
    </location>
</feature>
<name>A0A914VAC1_9BILA</name>
<feature type="compositionally biased region" description="Basic and acidic residues" evidence="18">
    <location>
        <begin position="871"/>
        <end position="886"/>
    </location>
</feature>
<reference evidence="24" key="1">
    <citation type="submission" date="2022-11" db="UniProtKB">
        <authorList>
            <consortium name="WormBaseParasite"/>
        </authorList>
    </citation>
    <scope>IDENTIFICATION</scope>
</reference>
<dbReference type="PANTHER" id="PTHR44533">
    <property type="entry name" value="DEAD/H RNA HELICASE, PUTATIVE-RELATED"/>
    <property type="match status" value="1"/>
</dbReference>
<keyword evidence="23" id="KW-1185">Reference proteome</keyword>
<evidence type="ECO:0000256" key="17">
    <source>
        <dbReference type="SAM" id="Coils"/>
    </source>
</evidence>
<dbReference type="PANTHER" id="PTHR44533:SF4">
    <property type="entry name" value="DEAD_H RNA HELICASE, PUTATIVE-RELATED"/>
    <property type="match status" value="1"/>
</dbReference>
<evidence type="ECO:0000256" key="15">
    <source>
        <dbReference type="RuleBase" id="RU000682"/>
    </source>
</evidence>
<dbReference type="InterPro" id="IPR017970">
    <property type="entry name" value="Homeobox_CS"/>
</dbReference>
<dbReference type="InterPro" id="IPR059032">
    <property type="entry name" value="WHD_DDX60"/>
</dbReference>
<evidence type="ECO:0000256" key="7">
    <source>
        <dbReference type="ARBA" id="ARBA00022840"/>
    </source>
</evidence>
<dbReference type="PROSITE" id="PS51194">
    <property type="entry name" value="HELICASE_CTER"/>
    <property type="match status" value="1"/>
</dbReference>
<dbReference type="GO" id="GO:0016787">
    <property type="term" value="F:hydrolase activity"/>
    <property type="evidence" value="ECO:0007669"/>
    <property type="project" value="UniProtKB-KW"/>
</dbReference>
<dbReference type="InterPro" id="IPR009057">
    <property type="entry name" value="Homeodomain-like_sf"/>
</dbReference>
<dbReference type="InterPro" id="IPR003350">
    <property type="entry name" value="CUT_dom"/>
</dbReference>
<dbReference type="Pfam" id="PF00270">
    <property type="entry name" value="DEAD"/>
    <property type="match status" value="1"/>
</dbReference>
<evidence type="ECO:0000256" key="12">
    <source>
        <dbReference type="ARBA" id="ARBA00023163"/>
    </source>
</evidence>
<evidence type="ECO:0000259" key="22">
    <source>
        <dbReference type="PROSITE" id="PS51194"/>
    </source>
</evidence>
<dbReference type="PROSITE" id="PS51042">
    <property type="entry name" value="CUT"/>
    <property type="match status" value="2"/>
</dbReference>
<feature type="domain" description="Homeobox" evidence="19">
    <location>
        <begin position="2005"/>
        <end position="2065"/>
    </location>
</feature>
<evidence type="ECO:0000256" key="2">
    <source>
        <dbReference type="ARBA" id="ARBA00008190"/>
    </source>
</evidence>
<feature type="compositionally biased region" description="Low complexity" evidence="18">
    <location>
        <begin position="1935"/>
        <end position="1946"/>
    </location>
</feature>
<evidence type="ECO:0000256" key="13">
    <source>
        <dbReference type="ARBA" id="ARBA00023242"/>
    </source>
</evidence>
<dbReference type="PROSITE" id="PS51192">
    <property type="entry name" value="HELICASE_ATP_BIND_1"/>
    <property type="match status" value="1"/>
</dbReference>
<dbReference type="SUPFAM" id="SSF52540">
    <property type="entry name" value="P-loop containing nucleoside triphosphate hydrolases"/>
    <property type="match status" value="2"/>
</dbReference>
<keyword evidence="9 17" id="KW-0175">Coiled coil</keyword>
<keyword evidence="5" id="KW-0378">Hydrolase</keyword>
<proteinExistence type="inferred from homology"/>
<evidence type="ECO:0000256" key="4">
    <source>
        <dbReference type="ARBA" id="ARBA00022741"/>
    </source>
</evidence>
<evidence type="ECO:0000313" key="24">
    <source>
        <dbReference type="WBParaSite" id="PSAMB.scaffold162size70593.g2916.t1"/>
    </source>
</evidence>
<dbReference type="InterPro" id="IPR001650">
    <property type="entry name" value="Helicase_C-like"/>
</dbReference>
<dbReference type="InterPro" id="IPR010982">
    <property type="entry name" value="Lambda_DNA-bd_dom_sf"/>
</dbReference>
<feature type="region of interest" description="Disordered" evidence="18">
    <location>
        <begin position="1504"/>
        <end position="1530"/>
    </location>
</feature>
<dbReference type="SUPFAM" id="SSF47413">
    <property type="entry name" value="lambda repressor-like DNA-binding domains"/>
    <property type="match status" value="2"/>
</dbReference>
<dbReference type="Pfam" id="PF23002">
    <property type="entry name" value="PIN-like_DDX60"/>
    <property type="match status" value="1"/>
</dbReference>
<dbReference type="FunFam" id="1.10.260.40:FF:000027">
    <property type="entry name" value="Homeobox protein cut-like"/>
    <property type="match status" value="1"/>
</dbReference>
<keyword evidence="3" id="KW-0677">Repeat</keyword>
<dbReference type="Pfam" id="PF00271">
    <property type="entry name" value="Helicase_C"/>
    <property type="match status" value="1"/>
</dbReference>
<feature type="region of interest" description="Disordered" evidence="18">
    <location>
        <begin position="39"/>
        <end position="60"/>
    </location>
</feature>
<evidence type="ECO:0000259" key="19">
    <source>
        <dbReference type="PROSITE" id="PS50071"/>
    </source>
</evidence>
<evidence type="ECO:0000313" key="23">
    <source>
        <dbReference type="Proteomes" id="UP000887566"/>
    </source>
</evidence>
<comment type="subcellular location">
    <subcellularLocation>
        <location evidence="1 14 15">Nucleus</location>
    </subcellularLocation>
</comment>
<dbReference type="Pfam" id="PF00046">
    <property type="entry name" value="Homeodomain"/>
    <property type="match status" value="1"/>
</dbReference>
<dbReference type="InterPro" id="IPR001356">
    <property type="entry name" value="HD"/>
</dbReference>
<dbReference type="CDD" id="cd00086">
    <property type="entry name" value="homeodomain"/>
    <property type="match status" value="1"/>
</dbReference>